<dbReference type="InterPro" id="IPR029058">
    <property type="entry name" value="AB_hydrolase_fold"/>
</dbReference>
<feature type="transmembrane region" description="Helical" evidence="1">
    <location>
        <begin position="16"/>
        <end position="35"/>
    </location>
</feature>
<dbReference type="KEGG" id="tpal:117639507"/>
<keyword evidence="3" id="KW-1185">Reference proteome</keyword>
<dbReference type="GeneID" id="117639507"/>
<dbReference type="GO" id="GO:0005789">
    <property type="term" value="C:endoplasmic reticulum membrane"/>
    <property type="evidence" value="ECO:0007669"/>
    <property type="project" value="TreeGrafter"/>
</dbReference>
<dbReference type="Pfam" id="PF00561">
    <property type="entry name" value="Abhydrolase_1"/>
    <property type="match status" value="1"/>
</dbReference>
<keyword evidence="1" id="KW-0472">Membrane</keyword>
<dbReference type="PANTHER" id="PTHR12277:SF194">
    <property type="entry name" value="FI04476P"/>
    <property type="match status" value="1"/>
</dbReference>
<dbReference type="SUPFAM" id="SSF53474">
    <property type="entry name" value="alpha/beta-Hydrolases"/>
    <property type="match status" value="1"/>
</dbReference>
<feature type="transmembrane region" description="Helical" evidence="1">
    <location>
        <begin position="55"/>
        <end position="78"/>
    </location>
</feature>
<dbReference type="InterPro" id="IPR000073">
    <property type="entry name" value="AB_hydrolase_1"/>
</dbReference>
<evidence type="ECO:0000313" key="3">
    <source>
        <dbReference type="Proteomes" id="UP000515158"/>
    </source>
</evidence>
<evidence type="ECO:0000259" key="2">
    <source>
        <dbReference type="Pfam" id="PF00561"/>
    </source>
</evidence>
<protein>
    <submittedName>
        <fullName evidence="4">Lysophosphatidylserine lipase ABHD12 isoform X1</fullName>
    </submittedName>
</protein>
<sequence length="395" mass="45466">MHLGLARGLPQPVLCFLQALSSALPPSTIPFSVVFEDHVMRRMLLPGRRRFPRRLLLGSAHLILSVCVFLFVVVPLIFRYSYTLQRSMLFLNFVRWPRNFNYSAPEKAGLSGTRNFHLTSDDGITLGVWQILPGVLINESRKVDASDEWYEAQLKDGKPVFLYMHGNSGSRAAEHRLQLYKVLRNMDYHVVAFDYRSYGDSSPVEPSEDGLVADGMFMYKWLQKRVGNSPLFVWGHSLGTGVSSHALAKLSTEGIESYGLVLEAPFNNMRDELRAHPFAQVFAFLPWFDNCFVWPMYNNGLKFDSDVHVSKIRAPVAILHAEDDRIVPFHLGQKLYHFMLENRSVQSLGEQFWRFESKFGYGHKYIYKDHSVPYIIKEFVETSIEKRKKSTQKTD</sequence>
<keyword evidence="1" id="KW-1133">Transmembrane helix</keyword>
<dbReference type="PANTHER" id="PTHR12277">
    <property type="entry name" value="ALPHA/BETA HYDROLASE DOMAIN-CONTAINING PROTEIN"/>
    <property type="match status" value="1"/>
</dbReference>
<dbReference type="FunCoup" id="A0A6P8Y521">
    <property type="interactions" value="711"/>
</dbReference>
<evidence type="ECO:0000256" key="1">
    <source>
        <dbReference type="SAM" id="Phobius"/>
    </source>
</evidence>
<proteinExistence type="predicted"/>
<dbReference type="GO" id="GO:0006660">
    <property type="term" value="P:phosphatidylserine catabolic process"/>
    <property type="evidence" value="ECO:0007669"/>
    <property type="project" value="TreeGrafter"/>
</dbReference>
<feature type="domain" description="AB hydrolase-1" evidence="2">
    <location>
        <begin position="159"/>
        <end position="250"/>
    </location>
</feature>
<keyword evidence="1" id="KW-0812">Transmembrane</keyword>
<dbReference type="Gene3D" id="3.40.50.1820">
    <property type="entry name" value="alpha/beta hydrolase"/>
    <property type="match status" value="1"/>
</dbReference>
<dbReference type="Proteomes" id="UP000515158">
    <property type="component" value="Unplaced"/>
</dbReference>
<dbReference type="InParanoid" id="A0A6P8Y521"/>
<dbReference type="OrthoDB" id="10249433at2759"/>
<dbReference type="GO" id="GO:0004622">
    <property type="term" value="F:phosphatidylcholine lysophospholipase activity"/>
    <property type="evidence" value="ECO:0007669"/>
    <property type="project" value="TreeGrafter"/>
</dbReference>
<gene>
    <name evidence="4" type="primary">LOC117639507</name>
</gene>
<dbReference type="AlphaFoldDB" id="A0A6P8Y521"/>
<dbReference type="GO" id="GO:0052651">
    <property type="term" value="P:monoacylglycerol catabolic process"/>
    <property type="evidence" value="ECO:0007669"/>
    <property type="project" value="TreeGrafter"/>
</dbReference>
<dbReference type="RefSeq" id="XP_034231131.1">
    <property type="nucleotide sequence ID" value="XM_034375240.1"/>
</dbReference>
<accession>A0A6P8Y521</accession>
<evidence type="ECO:0000313" key="4">
    <source>
        <dbReference type="RefSeq" id="XP_034231131.1"/>
    </source>
</evidence>
<organism evidence="4">
    <name type="scientific">Thrips palmi</name>
    <name type="common">Melon thrips</name>
    <dbReference type="NCBI Taxonomy" id="161013"/>
    <lineage>
        <taxon>Eukaryota</taxon>
        <taxon>Metazoa</taxon>
        <taxon>Ecdysozoa</taxon>
        <taxon>Arthropoda</taxon>
        <taxon>Hexapoda</taxon>
        <taxon>Insecta</taxon>
        <taxon>Pterygota</taxon>
        <taxon>Neoptera</taxon>
        <taxon>Paraneoptera</taxon>
        <taxon>Thysanoptera</taxon>
        <taxon>Terebrantia</taxon>
        <taxon>Thripoidea</taxon>
        <taxon>Thripidae</taxon>
        <taxon>Thrips</taxon>
    </lineage>
</organism>
<reference evidence="4" key="1">
    <citation type="submission" date="2025-08" db="UniProtKB">
        <authorList>
            <consortium name="RefSeq"/>
        </authorList>
    </citation>
    <scope>IDENTIFICATION</scope>
    <source>
        <tissue evidence="4">Total insect</tissue>
    </source>
</reference>
<name>A0A6P8Y521_THRPL</name>
<dbReference type="GO" id="GO:0047372">
    <property type="term" value="F:monoacylglycerol lipase activity"/>
    <property type="evidence" value="ECO:0007669"/>
    <property type="project" value="TreeGrafter"/>
</dbReference>